<evidence type="ECO:0000256" key="1">
    <source>
        <dbReference type="ARBA" id="ARBA00006611"/>
    </source>
</evidence>
<organism evidence="3 4">
    <name type="scientific">Canibacter oris</name>
    <dbReference type="NCBI Taxonomy" id="1365628"/>
    <lineage>
        <taxon>Bacteria</taxon>
        <taxon>Bacillati</taxon>
        <taxon>Actinomycetota</taxon>
        <taxon>Actinomycetes</taxon>
        <taxon>Micrococcales</taxon>
        <taxon>Microbacteriaceae</taxon>
        <taxon>Canibacter</taxon>
    </lineage>
</organism>
<reference evidence="3" key="1">
    <citation type="submission" date="2020-08" db="EMBL/GenBank/DDBJ databases">
        <title>Sequencing the genomes of 1000 actinobacteria strains.</title>
        <authorList>
            <person name="Klenk H.-P."/>
        </authorList>
    </citation>
    <scope>NUCLEOTIDE SEQUENCE [LARGE SCALE GENOMIC DNA]</scope>
    <source>
        <strain evidence="3">DSM 27064</strain>
    </source>
</reference>
<comment type="similarity">
    <text evidence="1">Belongs to the GSP E family.</text>
</comment>
<protein>
    <submittedName>
        <fullName evidence="3">Pilus assembly protein CpaF</fullName>
    </submittedName>
</protein>
<dbReference type="AlphaFoldDB" id="A0A840DQD9"/>
<gene>
    <name evidence="3" type="ORF">F5897_001073</name>
</gene>
<dbReference type="InterPro" id="IPR050921">
    <property type="entry name" value="T4SS_GSP_E_ATPase"/>
</dbReference>
<feature type="domain" description="Bacterial type II secretion system protein E" evidence="2">
    <location>
        <begin position="136"/>
        <end position="347"/>
    </location>
</feature>
<proteinExistence type="inferred from homology"/>
<dbReference type="Gene3D" id="3.40.50.300">
    <property type="entry name" value="P-loop containing nucleotide triphosphate hydrolases"/>
    <property type="match status" value="1"/>
</dbReference>
<keyword evidence="4" id="KW-1185">Reference proteome</keyword>
<dbReference type="EMBL" id="JACIFD010000009">
    <property type="protein sequence ID" value="MBB4071759.1"/>
    <property type="molecule type" value="Genomic_DNA"/>
</dbReference>
<evidence type="ECO:0000313" key="4">
    <source>
        <dbReference type="Proteomes" id="UP000571183"/>
    </source>
</evidence>
<dbReference type="CDD" id="cd01130">
    <property type="entry name" value="VirB11-like_ATPase"/>
    <property type="match status" value="1"/>
</dbReference>
<evidence type="ECO:0000313" key="3">
    <source>
        <dbReference type="EMBL" id="MBB4071759.1"/>
    </source>
</evidence>
<name>A0A840DQD9_9MICO</name>
<dbReference type="RefSeq" id="WP_183304754.1">
    <property type="nucleotide sequence ID" value="NZ_JACIFD010000009.1"/>
</dbReference>
<dbReference type="InterPro" id="IPR001482">
    <property type="entry name" value="T2SS/T4SS_dom"/>
</dbReference>
<dbReference type="Proteomes" id="UP000571183">
    <property type="component" value="Unassembled WGS sequence"/>
</dbReference>
<accession>A0A840DQD9</accession>
<dbReference type="InterPro" id="IPR027417">
    <property type="entry name" value="P-loop_NTPase"/>
</dbReference>
<dbReference type="GO" id="GO:0016887">
    <property type="term" value="F:ATP hydrolysis activity"/>
    <property type="evidence" value="ECO:0007669"/>
    <property type="project" value="InterPro"/>
</dbReference>
<dbReference type="SUPFAM" id="SSF52540">
    <property type="entry name" value="P-loop containing nucleoside triphosphate hydrolases"/>
    <property type="match status" value="1"/>
</dbReference>
<dbReference type="PANTHER" id="PTHR30486:SF6">
    <property type="entry name" value="TYPE IV PILUS RETRACTATION ATPASE PILT"/>
    <property type="match status" value="1"/>
</dbReference>
<evidence type="ECO:0000259" key="2">
    <source>
        <dbReference type="Pfam" id="PF00437"/>
    </source>
</evidence>
<sequence length="373" mass="39338">MKVFQLPSRPSRPRHAATAAGYGSAALLDGDLVGPGGAVRPLGGAMAGSQQRLSDTLTLEEQRACAPLLPYLNLPGLRDLLVQQRGVAVEIWVDTGGGLEKITAPQLMPQLAPQQLRGMAVQLLAVGGRQLDELHPAADTQIGSGIRVHAVLEPVAVTGTAISIRVPAKQDLSFAELVEAGLCTPEIAVFLQEAMESRHNLLISGGTGTGKTTLLRALLNTVDHTQRIITIEDVAELRLSHPHHVGLETRAANSESNGEVTLQDLLQQALRMRPDRLVLGECRGAELATLLTALNTGHNGGAGTIHASSLRDVPARIEALGALAGLSSVAIAKQFVSAVHVVVQLARHENQYRLTQLGRPQLSAAGTLEIGEL</sequence>
<comment type="caution">
    <text evidence="3">The sequence shown here is derived from an EMBL/GenBank/DDBJ whole genome shotgun (WGS) entry which is preliminary data.</text>
</comment>
<dbReference type="Pfam" id="PF00437">
    <property type="entry name" value="T2SSE"/>
    <property type="match status" value="1"/>
</dbReference>
<dbReference type="Gene3D" id="3.30.450.90">
    <property type="match status" value="1"/>
</dbReference>
<dbReference type="PANTHER" id="PTHR30486">
    <property type="entry name" value="TWITCHING MOTILITY PROTEIN PILT"/>
    <property type="match status" value="1"/>
</dbReference>